<dbReference type="AlphaFoldDB" id="A0AAN9B346"/>
<reference evidence="2 3" key="1">
    <citation type="submission" date="2024-02" db="EMBL/GenBank/DDBJ databases">
        <title>Chromosome-scale genome assembly of the rough periwinkle Littorina saxatilis.</title>
        <authorList>
            <person name="De Jode A."/>
            <person name="Faria R."/>
            <person name="Formenti G."/>
            <person name="Sims Y."/>
            <person name="Smith T.P."/>
            <person name="Tracey A."/>
            <person name="Wood J.M.D."/>
            <person name="Zagrodzka Z.B."/>
            <person name="Johannesson K."/>
            <person name="Butlin R.K."/>
            <person name="Leder E.H."/>
        </authorList>
    </citation>
    <scope>NUCLEOTIDE SEQUENCE [LARGE SCALE GENOMIC DNA]</scope>
    <source>
        <strain evidence="2">Snail1</strain>
        <tissue evidence="2">Muscle</tissue>
    </source>
</reference>
<dbReference type="Proteomes" id="UP001374579">
    <property type="component" value="Unassembled WGS sequence"/>
</dbReference>
<dbReference type="EMBL" id="JBAMIC010000013">
    <property type="protein sequence ID" value="KAK7098023.1"/>
    <property type="molecule type" value="Genomic_DNA"/>
</dbReference>
<proteinExistence type="predicted"/>
<gene>
    <name evidence="2" type="ORF">V1264_004914</name>
</gene>
<keyword evidence="1" id="KW-0472">Membrane</keyword>
<keyword evidence="1" id="KW-0812">Transmembrane</keyword>
<evidence type="ECO:0000313" key="3">
    <source>
        <dbReference type="Proteomes" id="UP001374579"/>
    </source>
</evidence>
<protein>
    <submittedName>
        <fullName evidence="2">Uncharacterized protein</fullName>
    </submittedName>
</protein>
<keyword evidence="3" id="KW-1185">Reference proteome</keyword>
<accession>A0AAN9B346</accession>
<evidence type="ECO:0000313" key="2">
    <source>
        <dbReference type="EMBL" id="KAK7098023.1"/>
    </source>
</evidence>
<evidence type="ECO:0000256" key="1">
    <source>
        <dbReference type="SAM" id="Phobius"/>
    </source>
</evidence>
<name>A0AAN9B346_9CAEN</name>
<sequence>MAETQRTFDDEKAANDFVSKDEWAISYTHKTTDGKKVYFKCKRGASCLAGMFLLYNTEDQTVSLCMLMSVLQLAAPFGPVIGVTLCLVKMN</sequence>
<keyword evidence="1" id="KW-1133">Transmembrane helix</keyword>
<comment type="caution">
    <text evidence="2">The sequence shown here is derived from an EMBL/GenBank/DDBJ whole genome shotgun (WGS) entry which is preliminary data.</text>
</comment>
<feature type="transmembrane region" description="Helical" evidence="1">
    <location>
        <begin position="61"/>
        <end position="88"/>
    </location>
</feature>
<organism evidence="2 3">
    <name type="scientific">Littorina saxatilis</name>
    <dbReference type="NCBI Taxonomy" id="31220"/>
    <lineage>
        <taxon>Eukaryota</taxon>
        <taxon>Metazoa</taxon>
        <taxon>Spiralia</taxon>
        <taxon>Lophotrochozoa</taxon>
        <taxon>Mollusca</taxon>
        <taxon>Gastropoda</taxon>
        <taxon>Caenogastropoda</taxon>
        <taxon>Littorinimorpha</taxon>
        <taxon>Littorinoidea</taxon>
        <taxon>Littorinidae</taxon>
        <taxon>Littorina</taxon>
    </lineage>
</organism>